<dbReference type="Proteomes" id="UP001165080">
    <property type="component" value="Unassembled WGS sequence"/>
</dbReference>
<feature type="compositionally biased region" description="Low complexity" evidence="2">
    <location>
        <begin position="257"/>
        <end position="266"/>
    </location>
</feature>
<keyword evidence="5" id="KW-1185">Reference proteome</keyword>
<dbReference type="EMBL" id="BRXU01000013">
    <property type="protein sequence ID" value="GLC55450.1"/>
    <property type="molecule type" value="Genomic_DNA"/>
</dbReference>
<dbReference type="GO" id="GO:0046856">
    <property type="term" value="P:phosphatidylinositol dephosphorylation"/>
    <property type="evidence" value="ECO:0007669"/>
    <property type="project" value="InterPro"/>
</dbReference>
<dbReference type="Pfam" id="PF00168">
    <property type="entry name" value="C2"/>
    <property type="match status" value="1"/>
</dbReference>
<evidence type="ECO:0000256" key="2">
    <source>
        <dbReference type="SAM" id="MobiDB-lite"/>
    </source>
</evidence>
<dbReference type="InterPro" id="IPR035892">
    <property type="entry name" value="C2_domain_sf"/>
</dbReference>
<feature type="region of interest" description="Disordered" evidence="2">
    <location>
        <begin position="791"/>
        <end position="832"/>
    </location>
</feature>
<feature type="region of interest" description="Disordered" evidence="2">
    <location>
        <begin position="326"/>
        <end position="347"/>
    </location>
</feature>
<reference evidence="4 5" key="1">
    <citation type="journal article" date="2023" name="Commun. Biol.">
        <title>Reorganization of the ancestral sex-determining regions during the evolution of trioecy in Pleodorina starrii.</title>
        <authorList>
            <person name="Takahashi K."/>
            <person name="Suzuki S."/>
            <person name="Kawai-Toyooka H."/>
            <person name="Yamamoto K."/>
            <person name="Hamaji T."/>
            <person name="Ootsuki R."/>
            <person name="Yamaguchi H."/>
            <person name="Kawachi M."/>
            <person name="Higashiyama T."/>
            <person name="Nozaki H."/>
        </authorList>
    </citation>
    <scope>NUCLEOTIDE SEQUENCE [LARGE SCALE GENOMIC DNA]</scope>
    <source>
        <strain evidence="4 5">NIES-4479</strain>
    </source>
</reference>
<dbReference type="InterPro" id="IPR000300">
    <property type="entry name" value="IPPc"/>
</dbReference>
<feature type="region of interest" description="Disordered" evidence="2">
    <location>
        <begin position="106"/>
        <end position="211"/>
    </location>
</feature>
<evidence type="ECO:0000256" key="1">
    <source>
        <dbReference type="ARBA" id="ARBA00010768"/>
    </source>
</evidence>
<sequence>MEPPDEEKLLEDAIAALDRLLVEVGRADAGITGEVFLPPTSAPCQTCSYDTPGFGACTCCDADGSGGVRGSAGGGGGGGGDGLAGTGPQNEAGSCEAFTARLATPIQPPQQQQQQQERDQQQQQRHRQQEPQHQHQHRHRALHLTLLPPAHSHSQPTLEALGNDQRTGNRVGNHLSHHHPQPRSAPDPDGAAARSPAAAGGGSVRDGQTVRHTGFAGNAGAAAVACSNGSGTAAAPPAAVDGADHPAAAGGGRTTEAEAPAAEAPPALRPAIFGRVAAIRRRNTAYLVSPEQDQALARAMEKARRMSDTANSAGDMVLAMLDKRTSRRTSMQGDRPGTDGGGVAGGGGGGTGAEVAADSAGLMLNQGRNGSRRASNPVVLANTELLNDMVDEALANRPDELPNRNGPSAARAGAGGRVRQGEGRAGGGSSACGIDRLATKGGGGRLGTEQGLMLWTGNKSRVERARLAVRLLQATDLSRTKEDKQIDPYAVVSCEGKSYTSKAVMKSKDPFWDEFFVFDVPQPAFAELKVKVYDHLRCWRPVLLGQVRVPVKSIAEFPARYSQPTWHQMRSRAGKLKGQVQMQLFYTAEWVHRALNVLACTWNVGNTEPPQDLNPWLQGVQTLQHDLVAIGVQECLYKVGGGGVMDPAAQMAGDDEYGYMDEGAAGYDIYSTGMDGGFDNNDSTSYNRHFNGGCTNSHTNGFSNGANGHSNFHSHSNDNGNGRKDGTNARESGSGMLDSLSAHGNGSGPEDGPAPHIPLGMRSRLSLLVPPSAASAVTHGGGVSPASYAADANGGDWGGQTTDGPASTPRSGLATRESSLTAAAFPHQRLPQRARRGSSLMPYMPPQLAATLQAAAAEGGGGSSGAAPPPLPPRPSRAARRRYSTLEPSSSYRPGLNRMGSVACWPPPAATAAGMMSPTGQGGAMEASFSSGHAVGNSGAGAGFNRPSLSNVLFPGGANGAAAGGGGGGCGGGPRGGGPQGKVVQQTYKSKGMLTDMAKVGGEFRDLWEERLKEAVGPGYFMVASAHMGQIRLLLFARNDVYAAIGDVRTAKQATGVAGVATNKGGVGISLRVWETTIAFVNSHLAAHQDRTRARNNNYRDIIRGLKLDWQGSNMDVLTAFHHVVWVGDLNYRLDYGQQAVSRSESPTAADFTSLVAEVHQGAFAKLLEVDQLRREMGAKRAFLGFHEGTINFEPSFKVLRRRGYDYNPQRSPAYCDRILYRSNLPLKQIRVVSYFSPSDIATSDHKPVGAVLVVPTIWRATVDDHVSGGSRSQGLSSTLAASEGGGGGFGLGTSHFMPRGLQAHPHHQAHSHLRLIFTNLRAHGLFMLRSRRRSAVTASTEFPSPQLLLSGPCMREAVIRSRVAPQTREPLWADVEDAALGPIVVDLKSASLAEMAHFRLWARVFDMRGAERGPAARLGGGGNGGGGGGGGGGAGGGGGRRWGGGGKGEGAGGGGGKGEGGGGGGKGDAGGGGAGGGGSVLARGVLPLLDAVTTLLQDPHGVASFQVLLELHGLPAGRMEGGMRLEVVERAKALERTHGSLRRGMYEFSDSFGTRGSAQHLGSPAGGHLGIVTSSQRFSTTGAGVGSGAVSGLGSGVDVTAAVGVAASDGRSGGPAAASGGAVGGAGGRFLASLRRNRSSSSVVAPQQVPLQPPQPLYEEAEA</sequence>
<dbReference type="Pfam" id="PF22669">
    <property type="entry name" value="Exo_endo_phos2"/>
    <property type="match status" value="1"/>
</dbReference>
<gene>
    <name evidence="4" type="primary">PLESTBF000485</name>
    <name evidence="4" type="ORF">PLESTB_000988500</name>
</gene>
<feature type="compositionally biased region" description="Gly residues" evidence="2">
    <location>
        <begin position="338"/>
        <end position="347"/>
    </location>
</feature>
<feature type="compositionally biased region" description="Low complexity" evidence="2">
    <location>
        <begin position="1640"/>
        <end position="1651"/>
    </location>
</feature>
<dbReference type="InterPro" id="IPR046985">
    <property type="entry name" value="IP5"/>
</dbReference>
<feature type="region of interest" description="Disordered" evidence="2">
    <location>
        <begin position="1417"/>
        <end position="1475"/>
    </location>
</feature>
<organism evidence="4 5">
    <name type="scientific">Pleodorina starrii</name>
    <dbReference type="NCBI Taxonomy" id="330485"/>
    <lineage>
        <taxon>Eukaryota</taxon>
        <taxon>Viridiplantae</taxon>
        <taxon>Chlorophyta</taxon>
        <taxon>core chlorophytes</taxon>
        <taxon>Chlorophyceae</taxon>
        <taxon>CS clade</taxon>
        <taxon>Chlamydomonadales</taxon>
        <taxon>Volvocaceae</taxon>
        <taxon>Pleodorina</taxon>
    </lineage>
</organism>
<feature type="region of interest" description="Disordered" evidence="2">
    <location>
        <begin position="853"/>
        <end position="894"/>
    </location>
</feature>
<dbReference type="PROSITE" id="PS50004">
    <property type="entry name" value="C2"/>
    <property type="match status" value="1"/>
</dbReference>
<feature type="compositionally biased region" description="Low complexity" evidence="2">
    <location>
        <begin position="182"/>
        <end position="198"/>
    </location>
</feature>
<name>A0A9W6BP74_9CHLO</name>
<dbReference type="PANTHER" id="PTHR11200:SF291">
    <property type="entry name" value="INOSITOL 5-PHOSPHATASE"/>
    <property type="match status" value="1"/>
</dbReference>
<feature type="region of interest" description="Disordered" evidence="2">
    <location>
        <begin position="72"/>
        <end position="92"/>
    </location>
</feature>
<dbReference type="SMART" id="SM00128">
    <property type="entry name" value="IPPc"/>
    <property type="match status" value="1"/>
</dbReference>
<dbReference type="Gene3D" id="3.60.10.10">
    <property type="entry name" value="Endonuclease/exonuclease/phosphatase"/>
    <property type="match status" value="2"/>
</dbReference>
<comment type="caution">
    <text evidence="4">The sequence shown here is derived from an EMBL/GenBank/DDBJ whole genome shotgun (WGS) entry which is preliminary data.</text>
</comment>
<feature type="compositionally biased region" description="Gly residues" evidence="2">
    <location>
        <begin position="1419"/>
        <end position="1475"/>
    </location>
</feature>
<feature type="compositionally biased region" description="Gly residues" evidence="2">
    <location>
        <begin position="413"/>
        <end position="430"/>
    </location>
</feature>
<evidence type="ECO:0000259" key="3">
    <source>
        <dbReference type="PROSITE" id="PS50004"/>
    </source>
</evidence>
<dbReference type="InterPro" id="IPR000008">
    <property type="entry name" value="C2_dom"/>
</dbReference>
<dbReference type="GO" id="GO:0004439">
    <property type="term" value="F:phosphatidylinositol-4,5-bisphosphate 5-phosphatase activity"/>
    <property type="evidence" value="ECO:0007669"/>
    <property type="project" value="TreeGrafter"/>
</dbReference>
<dbReference type="CDD" id="cd00030">
    <property type="entry name" value="C2"/>
    <property type="match status" value="1"/>
</dbReference>
<feature type="compositionally biased region" description="Low complexity" evidence="2">
    <location>
        <begin position="226"/>
        <end position="248"/>
    </location>
</feature>
<dbReference type="Gene3D" id="2.60.40.150">
    <property type="entry name" value="C2 domain"/>
    <property type="match status" value="1"/>
</dbReference>
<accession>A0A9W6BP74</accession>
<feature type="region of interest" description="Disordered" evidence="2">
    <location>
        <begin position="397"/>
        <end position="433"/>
    </location>
</feature>
<dbReference type="PANTHER" id="PTHR11200">
    <property type="entry name" value="INOSITOL 5-PHOSPHATASE"/>
    <property type="match status" value="1"/>
</dbReference>
<feature type="region of interest" description="Disordered" evidence="2">
    <location>
        <begin position="226"/>
        <end position="266"/>
    </location>
</feature>
<dbReference type="SUPFAM" id="SSF49562">
    <property type="entry name" value="C2 domain (Calcium/lipid-binding domain, CaLB)"/>
    <property type="match status" value="1"/>
</dbReference>
<comment type="similarity">
    <text evidence="1">Belongs to the inositol polyphosphate 5-phosphatase family.</text>
</comment>
<evidence type="ECO:0000313" key="4">
    <source>
        <dbReference type="EMBL" id="GLC55450.1"/>
    </source>
</evidence>
<dbReference type="SMART" id="SM00239">
    <property type="entry name" value="C2"/>
    <property type="match status" value="1"/>
</dbReference>
<evidence type="ECO:0000313" key="5">
    <source>
        <dbReference type="Proteomes" id="UP001165080"/>
    </source>
</evidence>
<protein>
    <recommendedName>
        <fullName evidence="3">C2 domain-containing protein</fullName>
    </recommendedName>
</protein>
<proteinExistence type="inferred from homology"/>
<feature type="compositionally biased region" description="Gly residues" evidence="2">
    <location>
        <begin position="72"/>
        <end position="85"/>
    </location>
</feature>
<feature type="compositionally biased region" description="Polar residues" evidence="2">
    <location>
        <begin position="701"/>
        <end position="720"/>
    </location>
</feature>
<dbReference type="SUPFAM" id="SSF56219">
    <property type="entry name" value="DNase I-like"/>
    <property type="match status" value="1"/>
</dbReference>
<feature type="compositionally biased region" description="Polar residues" evidence="2">
    <location>
        <begin position="799"/>
        <end position="821"/>
    </location>
</feature>
<feature type="region of interest" description="Disordered" evidence="2">
    <location>
        <begin position="1637"/>
        <end position="1664"/>
    </location>
</feature>
<feature type="domain" description="C2" evidence="3">
    <location>
        <begin position="447"/>
        <end position="567"/>
    </location>
</feature>
<feature type="region of interest" description="Disordered" evidence="2">
    <location>
        <begin position="701"/>
        <end position="759"/>
    </location>
</feature>
<dbReference type="InterPro" id="IPR036691">
    <property type="entry name" value="Endo/exonu/phosph_ase_sf"/>
</dbReference>